<evidence type="ECO:0000256" key="6">
    <source>
        <dbReference type="ARBA" id="ARBA00023015"/>
    </source>
</evidence>
<comment type="subcellular location">
    <subcellularLocation>
        <location evidence="1">Nucleus</location>
    </subcellularLocation>
</comment>
<feature type="compositionally biased region" description="Low complexity" evidence="11">
    <location>
        <begin position="24"/>
        <end position="37"/>
    </location>
</feature>
<comment type="subunit">
    <text evidence="2">Homodimer.</text>
</comment>
<dbReference type="InterPro" id="IPR012337">
    <property type="entry name" value="RNaseH-like_sf"/>
</dbReference>
<keyword evidence="5" id="KW-0862">Zinc</keyword>
<dbReference type="GO" id="GO:0008270">
    <property type="term" value="F:zinc ion binding"/>
    <property type="evidence" value="ECO:0007669"/>
    <property type="project" value="UniProtKB-KW"/>
</dbReference>
<dbReference type="GO" id="GO:0005634">
    <property type="term" value="C:nucleus"/>
    <property type="evidence" value="ECO:0007669"/>
    <property type="project" value="UniProtKB-SubCell"/>
</dbReference>
<keyword evidence="7" id="KW-0238">DNA-binding</keyword>
<evidence type="ECO:0000256" key="10">
    <source>
        <dbReference type="PROSITE-ProRule" id="PRU00027"/>
    </source>
</evidence>
<evidence type="ECO:0000256" key="9">
    <source>
        <dbReference type="ARBA" id="ARBA00023242"/>
    </source>
</evidence>
<keyword evidence="4 10" id="KW-0863">Zinc-finger</keyword>
<evidence type="ECO:0000256" key="7">
    <source>
        <dbReference type="ARBA" id="ARBA00023125"/>
    </source>
</evidence>
<evidence type="ECO:0000256" key="5">
    <source>
        <dbReference type="ARBA" id="ARBA00022833"/>
    </source>
</evidence>
<dbReference type="PROSITE" id="PS50808">
    <property type="entry name" value="ZF_BED"/>
    <property type="match status" value="1"/>
</dbReference>
<dbReference type="GO" id="GO:0046983">
    <property type="term" value="F:protein dimerization activity"/>
    <property type="evidence" value="ECO:0007669"/>
    <property type="project" value="InterPro"/>
</dbReference>
<dbReference type="PANTHER" id="PTHR46481">
    <property type="entry name" value="ZINC FINGER BED DOMAIN-CONTAINING PROTEIN 4"/>
    <property type="match status" value="1"/>
</dbReference>
<keyword evidence="9" id="KW-0539">Nucleus</keyword>
<evidence type="ECO:0000259" key="12">
    <source>
        <dbReference type="PROSITE" id="PS50808"/>
    </source>
</evidence>
<evidence type="ECO:0000313" key="13">
    <source>
        <dbReference type="EMBL" id="VFU36652.1"/>
    </source>
</evidence>
<dbReference type="InterPro" id="IPR008906">
    <property type="entry name" value="HATC_C_dom"/>
</dbReference>
<evidence type="ECO:0000256" key="11">
    <source>
        <dbReference type="SAM" id="MobiDB-lite"/>
    </source>
</evidence>
<dbReference type="InterPro" id="IPR036236">
    <property type="entry name" value="Znf_C2H2_sf"/>
</dbReference>
<name>A0A6N2L9B7_SALVM</name>
<organism evidence="13">
    <name type="scientific">Salix viminalis</name>
    <name type="common">Common osier</name>
    <name type="synonym">Basket willow</name>
    <dbReference type="NCBI Taxonomy" id="40686"/>
    <lineage>
        <taxon>Eukaryota</taxon>
        <taxon>Viridiplantae</taxon>
        <taxon>Streptophyta</taxon>
        <taxon>Embryophyta</taxon>
        <taxon>Tracheophyta</taxon>
        <taxon>Spermatophyta</taxon>
        <taxon>Magnoliopsida</taxon>
        <taxon>eudicotyledons</taxon>
        <taxon>Gunneridae</taxon>
        <taxon>Pentapetalae</taxon>
        <taxon>rosids</taxon>
        <taxon>fabids</taxon>
        <taxon>Malpighiales</taxon>
        <taxon>Salicaceae</taxon>
        <taxon>Saliceae</taxon>
        <taxon>Salix</taxon>
    </lineage>
</organism>
<evidence type="ECO:0000256" key="1">
    <source>
        <dbReference type="ARBA" id="ARBA00004123"/>
    </source>
</evidence>
<dbReference type="SUPFAM" id="SSF57667">
    <property type="entry name" value="beta-beta-alpha zinc fingers"/>
    <property type="match status" value="1"/>
</dbReference>
<dbReference type="Pfam" id="PF02892">
    <property type="entry name" value="zf-BED"/>
    <property type="match status" value="1"/>
</dbReference>
<evidence type="ECO:0000256" key="8">
    <source>
        <dbReference type="ARBA" id="ARBA00023163"/>
    </source>
</evidence>
<evidence type="ECO:0000256" key="4">
    <source>
        <dbReference type="ARBA" id="ARBA00022771"/>
    </source>
</evidence>
<proteinExistence type="predicted"/>
<dbReference type="SMART" id="SM00614">
    <property type="entry name" value="ZnF_BED"/>
    <property type="match status" value="1"/>
</dbReference>
<dbReference type="InterPro" id="IPR052035">
    <property type="entry name" value="ZnF_BED_domain_contain"/>
</dbReference>
<sequence length="729" mass="83440">MENRQNQNVSSTDTTPTSTFNALSSNTQPTSTTTRSVTNDKGTQHEALTLRKRNVDDTKKSQIWDHFTRLDGDPKSPKAECNYCKKTYACHTVLNGTSNMWSHLKVFKKFPFVVDKKQKLLVLDPKKESDESEDKNKGTLKAIAYNYEESRLALSKMIIIDELPFNFVEDTWTSIQNINYMSLTAHWIDSEWKLHKRILNFCQVSNHTGEIIGQVIENYLLEWGIDKLLTVTVDNASSNNVTISYLKNVMIDWSSNILLNDYLHVRCCAHIVNLIVSDGLKEINASVVKIRNAVRFVRSSPARQLAFKKCAEKLHIECKKSLCLDVATRWNSTYLMLDAAERFEKVFVRLGESDTRYMGYFLEVDQKGNKKNIGPPGSEDWENGRILVKFLKIFYTVTLKFSGSLHVTSNSFFNELIYMHTNLLKLCKSRDDVLSGMAMKMMLKFEKYWGYDANQNFILYVANVLDPRFKLKYVKFCFGELHDHHKAQDLTTKVKDHLVRLYEFYLRANEVEVDNRHIHDVNDMDCNEIEVGDNTFARFKRHLQEEDSVENKNEVERYLNDGCEDLDDDKVDIRGWCKVNASKYKILSKVAQHVLAIPISTVASESTFSTGGRILDQFRSSLSPATVQALVCCQNWLQHGSIPIDTTTSMNDYEKYENLESASREGSCLSQMELRRSHHLAVKGRLEHPITLNDFSPAESPFYCTSPHSVPGGILSLANGVEKESPPGC</sequence>
<feature type="domain" description="BED-type" evidence="12">
    <location>
        <begin position="58"/>
        <end position="105"/>
    </location>
</feature>
<feature type="region of interest" description="Disordered" evidence="11">
    <location>
        <begin position="1"/>
        <end position="46"/>
    </location>
</feature>
<dbReference type="Pfam" id="PF14372">
    <property type="entry name" value="hAT-like_RNase-H"/>
    <property type="match status" value="1"/>
</dbReference>
<feature type="compositionally biased region" description="Polar residues" evidence="11">
    <location>
        <begin position="1"/>
        <end position="23"/>
    </location>
</feature>
<protein>
    <recommendedName>
        <fullName evidence="12">BED-type domain-containing protein</fullName>
    </recommendedName>
</protein>
<accession>A0A6N2L9B7</accession>
<gene>
    <name evidence="13" type="ORF">SVIM_LOCUS186833</name>
</gene>
<dbReference type="Pfam" id="PF05699">
    <property type="entry name" value="Dimer_Tnp_hAT"/>
    <property type="match status" value="1"/>
</dbReference>
<keyword evidence="3" id="KW-0479">Metal-binding</keyword>
<dbReference type="GO" id="GO:0003677">
    <property type="term" value="F:DNA binding"/>
    <property type="evidence" value="ECO:0007669"/>
    <property type="project" value="UniProtKB-KW"/>
</dbReference>
<dbReference type="AlphaFoldDB" id="A0A6N2L9B7"/>
<dbReference type="InterPro" id="IPR003656">
    <property type="entry name" value="Znf_BED"/>
</dbReference>
<dbReference type="GO" id="GO:0009791">
    <property type="term" value="P:post-embryonic development"/>
    <property type="evidence" value="ECO:0007669"/>
    <property type="project" value="UniProtKB-ARBA"/>
</dbReference>
<dbReference type="EMBL" id="CAADRP010001136">
    <property type="protein sequence ID" value="VFU36652.1"/>
    <property type="molecule type" value="Genomic_DNA"/>
</dbReference>
<dbReference type="SUPFAM" id="SSF53098">
    <property type="entry name" value="Ribonuclease H-like"/>
    <property type="match status" value="1"/>
</dbReference>
<dbReference type="PANTHER" id="PTHR46481:SF7">
    <property type="entry name" value="ZINC FINGER BED DOMAIN-CONTAINING PROTEIN RICESLEEPER 2-LIKE"/>
    <property type="match status" value="1"/>
</dbReference>
<evidence type="ECO:0000256" key="2">
    <source>
        <dbReference type="ARBA" id="ARBA00011738"/>
    </source>
</evidence>
<evidence type="ECO:0000256" key="3">
    <source>
        <dbReference type="ARBA" id="ARBA00022723"/>
    </source>
</evidence>
<keyword evidence="6" id="KW-0805">Transcription regulation</keyword>
<reference evidence="13" key="1">
    <citation type="submission" date="2019-03" db="EMBL/GenBank/DDBJ databases">
        <authorList>
            <person name="Mank J."/>
            <person name="Almeida P."/>
        </authorList>
    </citation>
    <scope>NUCLEOTIDE SEQUENCE</scope>
    <source>
        <strain evidence="13">78183</strain>
    </source>
</reference>
<keyword evidence="8" id="KW-0804">Transcription</keyword>
<dbReference type="InterPro" id="IPR025525">
    <property type="entry name" value="hAT-like_transposase_RNase-H"/>
</dbReference>